<evidence type="ECO:0000313" key="2">
    <source>
        <dbReference type="EMBL" id="EYU16003.1"/>
    </source>
</evidence>
<feature type="transmembrane region" description="Helical" evidence="1">
    <location>
        <begin position="161"/>
        <end position="178"/>
    </location>
</feature>
<dbReference type="Proteomes" id="UP000023464">
    <property type="component" value="Unassembled WGS sequence"/>
</dbReference>
<evidence type="ECO:0008006" key="4">
    <source>
        <dbReference type="Google" id="ProtNLM"/>
    </source>
</evidence>
<comment type="caution">
    <text evidence="2">The sequence shown here is derived from an EMBL/GenBank/DDBJ whole genome shotgun (WGS) entry which is preliminary data.</text>
</comment>
<protein>
    <recommendedName>
        <fullName evidence="4">DUF2975 domain-containing protein</fullName>
    </recommendedName>
</protein>
<dbReference type="PATRIC" id="fig|1393736.3.peg.1507"/>
<gene>
    <name evidence="2" type="ORF">BA1DRAFT_01492</name>
</gene>
<dbReference type="EMBL" id="JFGV01000016">
    <property type="protein sequence ID" value="EYU16003.1"/>
    <property type="molecule type" value="Genomic_DNA"/>
</dbReference>
<proteinExistence type="predicted"/>
<organism evidence="2 3">
    <name type="scientific">Photorhabdus aegyptia</name>
    <dbReference type="NCBI Taxonomy" id="2805098"/>
    <lineage>
        <taxon>Bacteria</taxon>
        <taxon>Pseudomonadati</taxon>
        <taxon>Pseudomonadota</taxon>
        <taxon>Gammaproteobacteria</taxon>
        <taxon>Enterobacterales</taxon>
        <taxon>Morganellaceae</taxon>
        <taxon>Photorhabdus</taxon>
    </lineage>
</organism>
<dbReference type="RefSeq" id="WP_036777521.1">
    <property type="nucleotide sequence ID" value="NZ_JFGV01000016.1"/>
</dbReference>
<feature type="transmembrane region" description="Helical" evidence="1">
    <location>
        <begin position="114"/>
        <end position="132"/>
    </location>
</feature>
<keyword evidence="3" id="KW-1185">Reference proteome</keyword>
<accession>A0A022PM16</accession>
<evidence type="ECO:0000256" key="1">
    <source>
        <dbReference type="SAM" id="Phobius"/>
    </source>
</evidence>
<evidence type="ECO:0000313" key="3">
    <source>
        <dbReference type="Proteomes" id="UP000023464"/>
    </source>
</evidence>
<name>A0A022PM16_9GAMM</name>
<keyword evidence="1" id="KW-0812">Transmembrane</keyword>
<sequence length="192" mass="21740">MCGEQEFVTNPRIKLLSFLAIIIASIMTIGDIGFHIASWSLWHDTTRQAVLQAYSDLMPALTAKGFKQSLLSQVLYISLDTIPRIISTASYVLIGILFFRFAKGEIWSNRNISASFIIGFLMILEQLLYPVINTLQGMALSVDLVKGQRVFSFSFGVNSESLFIIMFGVFLLIFSLIMRESKKISDEQRYFI</sequence>
<feature type="transmembrane region" description="Helical" evidence="1">
    <location>
        <begin position="81"/>
        <end position="102"/>
    </location>
</feature>
<dbReference type="AlphaFoldDB" id="A0A022PM16"/>
<keyword evidence="1" id="KW-0472">Membrane</keyword>
<reference evidence="2 3" key="1">
    <citation type="submission" date="2014-03" db="EMBL/GenBank/DDBJ databases">
        <title>Draft Genome of Photorhabdus luminescens BA1, an Egyptian Isolate.</title>
        <authorList>
            <person name="Ghazal S."/>
            <person name="Hurst S.G.IV."/>
            <person name="Morris K."/>
            <person name="Thomas K."/>
            <person name="Tisa L.S."/>
        </authorList>
    </citation>
    <scope>NUCLEOTIDE SEQUENCE [LARGE SCALE GENOMIC DNA]</scope>
    <source>
        <strain evidence="2 3">BA1</strain>
    </source>
</reference>
<feature type="transmembrane region" description="Helical" evidence="1">
    <location>
        <begin position="15"/>
        <end position="37"/>
    </location>
</feature>
<keyword evidence="1" id="KW-1133">Transmembrane helix</keyword>